<feature type="compositionally biased region" description="Basic and acidic residues" evidence="1">
    <location>
        <begin position="290"/>
        <end position="301"/>
    </location>
</feature>
<dbReference type="EMBL" id="DTOZ01000194">
    <property type="protein sequence ID" value="HGE78952.1"/>
    <property type="molecule type" value="Genomic_DNA"/>
</dbReference>
<comment type="caution">
    <text evidence="2">The sequence shown here is derived from an EMBL/GenBank/DDBJ whole genome shotgun (WGS) entry which is preliminary data.</text>
</comment>
<sequence length="301" mass="37682">MKRLILLILAAIPLFAFTVNFVYCDYDDDNWCDEYWGPEPDWCDEYWVWYPHGYYCVYYVWYHPWWWDWYWWHCYWCHHFDWHFFRAGFYVVWFEDGCWWWRPRYGRWVRYKLPYEYAEFRVKARAYGVNLPDKPPREINLPYNEKEVLRLTKEKDPQLYARIEKEYKSGNLEKMRKEYEIKVKREIEEKNQEYKRMKVNHPAEERYEKGNPERFVKKNITRKEDFDYTGHNTKLIKKAGDNSFYDEEEKKIDKSKSFIDRDDEMDKNEYKSRTPVRNLPPRNPDAIDTPVKRVEGKKVRR</sequence>
<evidence type="ECO:0000256" key="1">
    <source>
        <dbReference type="SAM" id="MobiDB-lite"/>
    </source>
</evidence>
<dbReference type="AlphaFoldDB" id="A0A7V3RIS5"/>
<proteinExistence type="predicted"/>
<feature type="region of interest" description="Disordered" evidence="1">
    <location>
        <begin position="255"/>
        <end position="301"/>
    </location>
</feature>
<evidence type="ECO:0000313" key="2">
    <source>
        <dbReference type="EMBL" id="HGE78952.1"/>
    </source>
</evidence>
<reference evidence="2" key="1">
    <citation type="journal article" date="2020" name="mSystems">
        <title>Genome- and Community-Level Interaction Insights into Carbon Utilization and Element Cycling Functions of Hydrothermarchaeota in Hydrothermal Sediment.</title>
        <authorList>
            <person name="Zhou Z."/>
            <person name="Liu Y."/>
            <person name="Xu W."/>
            <person name="Pan J."/>
            <person name="Luo Z.H."/>
            <person name="Li M."/>
        </authorList>
    </citation>
    <scope>NUCLEOTIDE SEQUENCE [LARGE SCALE GENOMIC DNA]</scope>
    <source>
        <strain evidence="2">SpSt-961</strain>
    </source>
</reference>
<gene>
    <name evidence="2" type="ORF">ENX68_08200</name>
</gene>
<organism evidence="2">
    <name type="scientific">candidate division WOR-3 bacterium</name>
    <dbReference type="NCBI Taxonomy" id="2052148"/>
    <lineage>
        <taxon>Bacteria</taxon>
        <taxon>Bacteria division WOR-3</taxon>
    </lineage>
</organism>
<protein>
    <submittedName>
        <fullName evidence="2">Uncharacterized protein</fullName>
    </submittedName>
</protein>
<accession>A0A7V3RIS5</accession>
<name>A0A7V3RIS5_UNCW3</name>